<dbReference type="Proteomes" id="UP000239872">
    <property type="component" value="Unassembled WGS sequence"/>
</dbReference>
<proteinExistence type="predicted"/>
<reference evidence="2 3" key="1">
    <citation type="submission" date="2018-01" db="EMBL/GenBank/DDBJ databases">
        <title>A novel member of the phylum Bacteroidetes isolated from glacier ice.</title>
        <authorList>
            <person name="Liu Q."/>
            <person name="Xin Y.-H."/>
        </authorList>
    </citation>
    <scope>NUCLEOTIDE SEQUENCE [LARGE SCALE GENOMIC DNA]</scope>
    <source>
        <strain evidence="2 3">RB1R16</strain>
    </source>
</reference>
<keyword evidence="1" id="KW-0732">Signal</keyword>
<comment type="caution">
    <text evidence="2">The sequence shown here is derived from an EMBL/GenBank/DDBJ whole genome shotgun (WGS) entry which is preliminary data.</text>
</comment>
<accession>A0A2S7SQS0</accession>
<keyword evidence="3" id="KW-1185">Reference proteome</keyword>
<dbReference type="AlphaFoldDB" id="A0A2S7SQS0"/>
<evidence type="ECO:0000256" key="1">
    <source>
        <dbReference type="SAM" id="SignalP"/>
    </source>
</evidence>
<dbReference type="RefSeq" id="WP_105041245.1">
    <property type="nucleotide sequence ID" value="NZ_PPSL01000009.1"/>
</dbReference>
<organism evidence="2 3">
    <name type="scientific">Flavipsychrobacter stenotrophus</name>
    <dbReference type="NCBI Taxonomy" id="2077091"/>
    <lineage>
        <taxon>Bacteria</taxon>
        <taxon>Pseudomonadati</taxon>
        <taxon>Bacteroidota</taxon>
        <taxon>Chitinophagia</taxon>
        <taxon>Chitinophagales</taxon>
        <taxon>Chitinophagaceae</taxon>
        <taxon>Flavipsychrobacter</taxon>
    </lineage>
</organism>
<sequence length="164" mass="18554">MRHKILVLLALCVSQFCNGQVTQLHYSGNNKKIAFAVEAANKILRDPSFYNRIDTIARFDNSEYSGHRIVNEFQKLGRVIEVTDYWRPIAWANAKTVTKIKINSAKLRRSHSSITNTLIHETVHAVDWITNGEWNYTHSGNSPEGQSATAPWIIGSIAESMVNK</sequence>
<protein>
    <submittedName>
        <fullName evidence="2">Uncharacterized protein</fullName>
    </submittedName>
</protein>
<gene>
    <name evidence="2" type="ORF">CJD36_021335</name>
</gene>
<feature type="signal peptide" evidence="1">
    <location>
        <begin position="1"/>
        <end position="19"/>
    </location>
</feature>
<evidence type="ECO:0000313" key="3">
    <source>
        <dbReference type="Proteomes" id="UP000239872"/>
    </source>
</evidence>
<name>A0A2S7SQS0_9BACT</name>
<dbReference type="OrthoDB" id="1269768at2"/>
<feature type="chain" id="PRO_5015584414" evidence="1">
    <location>
        <begin position="20"/>
        <end position="164"/>
    </location>
</feature>
<evidence type="ECO:0000313" key="2">
    <source>
        <dbReference type="EMBL" id="PQJ08955.1"/>
    </source>
</evidence>
<dbReference type="EMBL" id="PPSL01000009">
    <property type="protein sequence ID" value="PQJ08955.1"/>
    <property type="molecule type" value="Genomic_DNA"/>
</dbReference>